<feature type="compositionally biased region" description="Low complexity" evidence="1">
    <location>
        <begin position="68"/>
        <end position="111"/>
    </location>
</feature>
<feature type="compositionally biased region" description="Polar residues" evidence="1">
    <location>
        <begin position="21"/>
        <end position="34"/>
    </location>
</feature>
<reference evidence="3" key="3">
    <citation type="journal article" date="2010" name="Genome Res.">
        <title>Population genomic sequencing of Coccidioides fungi reveals recent hybridization and transposon control.</title>
        <authorList>
            <person name="Neafsey D.E."/>
            <person name="Barker B.M."/>
            <person name="Sharpton T.J."/>
            <person name="Stajich J.E."/>
            <person name="Park D.J."/>
            <person name="Whiston E."/>
            <person name="Hung C.-Y."/>
            <person name="McMahan C."/>
            <person name="White J."/>
            <person name="Sykes S."/>
            <person name="Heiman D."/>
            <person name="Young S."/>
            <person name="Zeng Q."/>
            <person name="Abouelleil A."/>
            <person name="Aftuck L."/>
            <person name="Bessette D."/>
            <person name="Brown A."/>
            <person name="FitzGerald M."/>
            <person name="Lui A."/>
            <person name="Macdonald J.P."/>
            <person name="Priest M."/>
            <person name="Orbach M.J."/>
            <person name="Galgiani J.N."/>
            <person name="Kirkland T.N."/>
            <person name="Cole G.T."/>
            <person name="Birren B.W."/>
            <person name="Henn M.R."/>
            <person name="Taylor J.W."/>
            <person name="Rounsley S.D."/>
        </authorList>
    </citation>
    <scope>NUCLEOTIDE SEQUENCE [LARGE SCALE GENOMIC DNA]</scope>
    <source>
        <strain evidence="3">RMSCC 3488</strain>
    </source>
</reference>
<evidence type="ECO:0000313" key="2">
    <source>
        <dbReference type="EMBL" id="KMM64868.1"/>
    </source>
</evidence>
<reference evidence="2 3" key="1">
    <citation type="submission" date="2007-06" db="EMBL/GenBank/DDBJ databases">
        <title>The Genome Sequence of Coccidioides posadasii RMSCC_3488.</title>
        <authorList>
            <consortium name="Coccidioides Genome Resources Consortium"/>
            <consortium name="The Broad Institute Genome Sequencing Platform"/>
            <person name="Henn M.R."/>
            <person name="Sykes S."/>
            <person name="Young S."/>
            <person name="Jaffe D."/>
            <person name="Berlin A."/>
            <person name="Alvarez P."/>
            <person name="Butler J."/>
            <person name="Gnerre S."/>
            <person name="Grabherr M."/>
            <person name="Mauceli E."/>
            <person name="Brockman W."/>
            <person name="Kodira C."/>
            <person name="Alvarado L."/>
            <person name="Zeng Q."/>
            <person name="Crawford M."/>
            <person name="Antoine C."/>
            <person name="Devon K."/>
            <person name="Galgiani J."/>
            <person name="Orsborn K."/>
            <person name="Lewis M.L."/>
            <person name="Nusbaum C."/>
            <person name="Galagan J."/>
            <person name="Birren B."/>
        </authorList>
    </citation>
    <scope>NUCLEOTIDE SEQUENCE [LARGE SCALE GENOMIC DNA]</scope>
    <source>
        <strain evidence="2 3">RMSCC 3488</strain>
    </source>
</reference>
<name>A0A0J6F3Y6_COCPO</name>
<dbReference type="EMBL" id="DS268109">
    <property type="protein sequence ID" value="KMM64868.1"/>
    <property type="molecule type" value="Genomic_DNA"/>
</dbReference>
<accession>A0A0J6F3Y6</accession>
<proteinExistence type="predicted"/>
<dbReference type="AlphaFoldDB" id="A0A0J6F3Y6"/>
<feature type="region of interest" description="Disordered" evidence="1">
    <location>
        <begin position="1"/>
        <end position="132"/>
    </location>
</feature>
<reference evidence="3" key="2">
    <citation type="journal article" date="2009" name="Genome Res.">
        <title>Comparative genomic analyses of the human fungal pathogens Coccidioides and their relatives.</title>
        <authorList>
            <person name="Sharpton T.J."/>
            <person name="Stajich J.E."/>
            <person name="Rounsley S.D."/>
            <person name="Gardner M.J."/>
            <person name="Wortman J.R."/>
            <person name="Jordar V.S."/>
            <person name="Maiti R."/>
            <person name="Kodira C.D."/>
            <person name="Neafsey D.E."/>
            <person name="Zeng Q."/>
            <person name="Hung C.-Y."/>
            <person name="McMahan C."/>
            <person name="Muszewska A."/>
            <person name="Grynberg M."/>
            <person name="Mandel M.A."/>
            <person name="Kellner E.M."/>
            <person name="Barker B.M."/>
            <person name="Galgiani J.N."/>
            <person name="Orbach M.J."/>
            <person name="Kirkland T.N."/>
            <person name="Cole G.T."/>
            <person name="Henn M.R."/>
            <person name="Birren B.W."/>
            <person name="Taylor J.W."/>
        </authorList>
    </citation>
    <scope>NUCLEOTIDE SEQUENCE [LARGE SCALE GENOMIC DNA]</scope>
    <source>
        <strain evidence="3">RMSCC 3488</strain>
    </source>
</reference>
<evidence type="ECO:0000313" key="3">
    <source>
        <dbReference type="Proteomes" id="UP000054567"/>
    </source>
</evidence>
<protein>
    <submittedName>
        <fullName evidence="2">Uncharacterized protein</fullName>
    </submittedName>
</protein>
<feature type="compositionally biased region" description="Low complexity" evidence="1">
    <location>
        <begin position="11"/>
        <end position="20"/>
    </location>
</feature>
<organism evidence="2 3">
    <name type="scientific">Coccidioides posadasii RMSCC 3488</name>
    <dbReference type="NCBI Taxonomy" id="454284"/>
    <lineage>
        <taxon>Eukaryota</taxon>
        <taxon>Fungi</taxon>
        <taxon>Dikarya</taxon>
        <taxon>Ascomycota</taxon>
        <taxon>Pezizomycotina</taxon>
        <taxon>Eurotiomycetes</taxon>
        <taxon>Eurotiomycetidae</taxon>
        <taxon>Onygenales</taxon>
        <taxon>Onygenaceae</taxon>
        <taxon>Coccidioides</taxon>
    </lineage>
</organism>
<dbReference type="OrthoDB" id="5377039at2759"/>
<sequence>MDRDGDSEMVSSSSPSSTTSNNQPTIPQTPRNTHSAAATYAPASLSPPASQSKLPPIAGMSSTEDVLATPSAGASGAASTQAPGMSSSTMSAAAATGPTTTATTTSTTSTAAEEELIRNGPPGALWNTQQAQEDYRREWENVLDKDFNLDAFGDPFDERDMEMKS</sequence>
<gene>
    <name evidence="2" type="ORF">CPAG_01220</name>
</gene>
<feature type="compositionally biased region" description="Low complexity" evidence="1">
    <location>
        <begin position="35"/>
        <end position="56"/>
    </location>
</feature>
<dbReference type="VEuPathDB" id="FungiDB:CPAG_01220"/>
<dbReference type="Proteomes" id="UP000054567">
    <property type="component" value="Unassembled WGS sequence"/>
</dbReference>
<evidence type="ECO:0000256" key="1">
    <source>
        <dbReference type="SAM" id="MobiDB-lite"/>
    </source>
</evidence>